<dbReference type="Proteomes" id="UP001501084">
    <property type="component" value="Unassembled WGS sequence"/>
</dbReference>
<feature type="domain" description="TPM" evidence="2">
    <location>
        <begin position="60"/>
        <end position="177"/>
    </location>
</feature>
<comment type="caution">
    <text evidence="3">The sequence shown here is derived from an EMBL/GenBank/DDBJ whole genome shotgun (WGS) entry which is preliminary data.</text>
</comment>
<feature type="region of interest" description="Disordered" evidence="1">
    <location>
        <begin position="1"/>
        <end position="21"/>
    </location>
</feature>
<dbReference type="InterPro" id="IPR007621">
    <property type="entry name" value="TPM_dom"/>
</dbReference>
<protein>
    <submittedName>
        <fullName evidence="3">TPM domain-containing protein</fullName>
    </submittedName>
</protein>
<evidence type="ECO:0000259" key="2">
    <source>
        <dbReference type="Pfam" id="PF04536"/>
    </source>
</evidence>
<gene>
    <name evidence="3" type="ORF">GCM10009786_20610</name>
</gene>
<accession>A0ABN3B8B8</accession>
<evidence type="ECO:0000313" key="4">
    <source>
        <dbReference type="Proteomes" id="UP001501084"/>
    </source>
</evidence>
<evidence type="ECO:0000256" key="1">
    <source>
        <dbReference type="SAM" id="MobiDB-lite"/>
    </source>
</evidence>
<evidence type="ECO:0000313" key="3">
    <source>
        <dbReference type="EMBL" id="GAA2189043.1"/>
    </source>
</evidence>
<dbReference type="Pfam" id="PF04536">
    <property type="entry name" value="TPM_phosphatase"/>
    <property type="match status" value="1"/>
</dbReference>
<sequence length="686" mass="70046">MPRHEYTPIVEHSGLSPRPHPHRPRIGRWWASALMGAGLLALGASSAAAVAPGSLGTEYVTDAVDVLDPAEEQTANARLAAAFDETGLDLFVVFVDEFTDPADRIAWADETAQRNGLGDTQYLLAVATEGRQYYISSPENGALSNDALDSIEQQLLPELRDEDWAGTIAAAADQLEAEQAAPGRNTAVAVGIGAGVLGLGGAAYGITRVARKRRTEEAAEQELAELERVSGSALVAADDAVKSSAQELEFARAQFGDAAVAAYAASIESVRARLLEAFTLRQQLDDATPDTGAQRREWLERVIELCASVDDELDAQAESFERLRAIEQNAPAALAAAAARREQAAAQAAQTAAEVASLTATFAPEELAALEGAPQQAEALLAFAAERENAAASALSATPPESGAAAVSIREAEAAIAQAETIHQSIAARGPELAGVEARCAELISELEADIAGAQSVPDADGAVAAAIAATQGRIAEARDDLSGAGRRPSRAVAALEAANAHIDGVVQSAQQAARARQLLDAQLIQADGDVRQAEAFIEARRGAVGSIARTRASEARAALSRAGAARGADPAAALSDAQRASQLAHQSLSAAQSDVSGFGYGGRSPSASGDLAAVLGGILGSGGGSSYGGSGGGFWGSGSGSSWGGGSSRRSGGTSRRSSGSSRRSGGSSRRSRGGRSGRSGGGRF</sequence>
<dbReference type="Gene3D" id="3.10.310.50">
    <property type="match status" value="1"/>
</dbReference>
<keyword evidence="4" id="KW-1185">Reference proteome</keyword>
<organism evidence="3 4">
    <name type="scientific">Leucobacter alluvii</name>
    <dbReference type="NCBI Taxonomy" id="340321"/>
    <lineage>
        <taxon>Bacteria</taxon>
        <taxon>Bacillati</taxon>
        <taxon>Actinomycetota</taxon>
        <taxon>Actinomycetes</taxon>
        <taxon>Micrococcales</taxon>
        <taxon>Microbacteriaceae</taxon>
        <taxon>Leucobacter</taxon>
    </lineage>
</organism>
<feature type="compositionally biased region" description="Gly residues" evidence="1">
    <location>
        <begin position="639"/>
        <end position="648"/>
    </location>
</feature>
<dbReference type="EMBL" id="BAAAOP010000007">
    <property type="protein sequence ID" value="GAA2189043.1"/>
    <property type="molecule type" value="Genomic_DNA"/>
</dbReference>
<proteinExistence type="predicted"/>
<feature type="region of interest" description="Disordered" evidence="1">
    <location>
        <begin position="639"/>
        <end position="686"/>
    </location>
</feature>
<reference evidence="3 4" key="1">
    <citation type="journal article" date="2019" name="Int. J. Syst. Evol. Microbiol.">
        <title>The Global Catalogue of Microorganisms (GCM) 10K type strain sequencing project: providing services to taxonomists for standard genome sequencing and annotation.</title>
        <authorList>
            <consortium name="The Broad Institute Genomics Platform"/>
            <consortium name="The Broad Institute Genome Sequencing Center for Infectious Disease"/>
            <person name="Wu L."/>
            <person name="Ma J."/>
        </authorList>
    </citation>
    <scope>NUCLEOTIDE SEQUENCE [LARGE SCALE GENOMIC DNA]</scope>
    <source>
        <strain evidence="3 4">JCM 14919</strain>
    </source>
</reference>
<name>A0ABN3B8B8_9MICO</name>
<feature type="compositionally biased region" description="Low complexity" evidence="1">
    <location>
        <begin position="649"/>
        <end position="670"/>
    </location>
</feature>